<accession>A0ABW3QQU6</accession>
<dbReference type="SUPFAM" id="SSF53335">
    <property type="entry name" value="S-adenosyl-L-methionine-dependent methyltransferases"/>
    <property type="match status" value="1"/>
</dbReference>
<proteinExistence type="predicted"/>
<dbReference type="EMBL" id="JBHTLK010000028">
    <property type="protein sequence ID" value="MFD1147163.1"/>
    <property type="molecule type" value="Genomic_DNA"/>
</dbReference>
<name>A0ABW3QQU6_9PSEU</name>
<comment type="caution">
    <text evidence="1">The sequence shown here is derived from an EMBL/GenBank/DDBJ whole genome shotgun (WGS) entry which is preliminary data.</text>
</comment>
<protein>
    <recommendedName>
        <fullName evidence="3">Methyltransferase family protein</fullName>
    </recommendedName>
</protein>
<evidence type="ECO:0008006" key="3">
    <source>
        <dbReference type="Google" id="ProtNLM"/>
    </source>
</evidence>
<keyword evidence="2" id="KW-1185">Reference proteome</keyword>
<organism evidence="1 2">
    <name type="scientific">Saccharothrix hoggarensis</name>
    <dbReference type="NCBI Taxonomy" id="913853"/>
    <lineage>
        <taxon>Bacteria</taxon>
        <taxon>Bacillati</taxon>
        <taxon>Actinomycetota</taxon>
        <taxon>Actinomycetes</taxon>
        <taxon>Pseudonocardiales</taxon>
        <taxon>Pseudonocardiaceae</taxon>
        <taxon>Saccharothrix</taxon>
    </lineage>
</organism>
<dbReference type="Gene3D" id="3.40.50.150">
    <property type="entry name" value="Vaccinia Virus protein VP39"/>
    <property type="match status" value="1"/>
</dbReference>
<evidence type="ECO:0000313" key="2">
    <source>
        <dbReference type="Proteomes" id="UP001597168"/>
    </source>
</evidence>
<reference evidence="2" key="1">
    <citation type="journal article" date="2019" name="Int. J. Syst. Evol. Microbiol.">
        <title>The Global Catalogue of Microorganisms (GCM) 10K type strain sequencing project: providing services to taxonomists for standard genome sequencing and annotation.</title>
        <authorList>
            <consortium name="The Broad Institute Genomics Platform"/>
            <consortium name="The Broad Institute Genome Sequencing Center for Infectious Disease"/>
            <person name="Wu L."/>
            <person name="Ma J."/>
        </authorList>
    </citation>
    <scope>NUCLEOTIDE SEQUENCE [LARGE SCALE GENOMIC DNA]</scope>
    <source>
        <strain evidence="2">CCUG 60214</strain>
    </source>
</reference>
<sequence length="128" mass="13770">MATARFPGARFVVADLLDPPAEWWGAFDVVVEALIAQSLPASMRPTGIAHVRRFVAPGGTLHVLASARDDGDVVEGPPWPLVRAEVGSYADDDLRAVLIDRTGNRWWAEFRRPEASGPEASGPEAPEA</sequence>
<dbReference type="RefSeq" id="WP_380722035.1">
    <property type="nucleotide sequence ID" value="NZ_JBHTLK010000028.1"/>
</dbReference>
<evidence type="ECO:0000313" key="1">
    <source>
        <dbReference type="EMBL" id="MFD1147163.1"/>
    </source>
</evidence>
<gene>
    <name evidence="1" type="ORF">ACFQ3T_08500</name>
</gene>
<dbReference type="Proteomes" id="UP001597168">
    <property type="component" value="Unassembled WGS sequence"/>
</dbReference>
<dbReference type="InterPro" id="IPR029063">
    <property type="entry name" value="SAM-dependent_MTases_sf"/>
</dbReference>